<sequence>MEGIFNHIFFNGVVPLVGRKKAMLWPLVLHMVAKQYHGETFEGNACRKMIQEADKLLHSDMSEDVGKVGLIPFVNVFKSWDKIVSNFFVAERVISRCDLNEHLQDFRSDFLSTGVSDTLKVHIAINHLADPLELLNNDRLGTWSEQAGESIHRDFLVFWERHQVNSMDNDVYLPNLKKQW</sequence>
<protein>
    <submittedName>
        <fullName evidence="1">Uncharacterized protein</fullName>
    </submittedName>
</protein>
<evidence type="ECO:0000313" key="2">
    <source>
        <dbReference type="Proteomes" id="UP001239111"/>
    </source>
</evidence>
<organism evidence="1 2">
    <name type="scientific">Eretmocerus hayati</name>
    <dbReference type="NCBI Taxonomy" id="131215"/>
    <lineage>
        <taxon>Eukaryota</taxon>
        <taxon>Metazoa</taxon>
        <taxon>Ecdysozoa</taxon>
        <taxon>Arthropoda</taxon>
        <taxon>Hexapoda</taxon>
        <taxon>Insecta</taxon>
        <taxon>Pterygota</taxon>
        <taxon>Neoptera</taxon>
        <taxon>Endopterygota</taxon>
        <taxon>Hymenoptera</taxon>
        <taxon>Apocrita</taxon>
        <taxon>Proctotrupomorpha</taxon>
        <taxon>Chalcidoidea</taxon>
        <taxon>Aphelinidae</taxon>
        <taxon>Aphelininae</taxon>
        <taxon>Eretmocerus</taxon>
    </lineage>
</organism>
<proteinExistence type="predicted"/>
<gene>
    <name evidence="1" type="ORF">QAD02_000534</name>
</gene>
<reference evidence="1" key="1">
    <citation type="submission" date="2023-04" db="EMBL/GenBank/DDBJ databases">
        <title>A chromosome-level genome assembly of the parasitoid wasp Eretmocerus hayati.</title>
        <authorList>
            <person name="Zhong Y."/>
            <person name="Liu S."/>
            <person name="Liu Y."/>
        </authorList>
    </citation>
    <scope>NUCLEOTIDE SEQUENCE</scope>
    <source>
        <strain evidence="1">ZJU_SS_LIU_2023</strain>
    </source>
</reference>
<dbReference type="Proteomes" id="UP001239111">
    <property type="component" value="Chromosome 3"/>
</dbReference>
<dbReference type="EMBL" id="CM056743">
    <property type="protein sequence ID" value="KAJ8669275.1"/>
    <property type="molecule type" value="Genomic_DNA"/>
</dbReference>
<accession>A0ACC2NDP5</accession>
<evidence type="ECO:0000313" key="1">
    <source>
        <dbReference type="EMBL" id="KAJ8669275.1"/>
    </source>
</evidence>
<name>A0ACC2NDP5_9HYME</name>
<keyword evidence="2" id="KW-1185">Reference proteome</keyword>
<comment type="caution">
    <text evidence="1">The sequence shown here is derived from an EMBL/GenBank/DDBJ whole genome shotgun (WGS) entry which is preliminary data.</text>
</comment>